<sequence>RGHARAGLKLARPCAWPCKVDEGRIIDTVRFEGARPEWCCARPCTWPCNSGKSVLKPNSSQK</sequence>
<proteinExistence type="predicted"/>
<dbReference type="EMBL" id="CAMGYJ010000011">
    <property type="protein sequence ID" value="CAI0558862.1"/>
    <property type="molecule type" value="Genomic_DNA"/>
</dbReference>
<protein>
    <submittedName>
        <fullName evidence="1">Uncharacterized protein</fullName>
    </submittedName>
</protein>
<name>A0AAV0RQT6_9ROSI</name>
<evidence type="ECO:0000313" key="1">
    <source>
        <dbReference type="EMBL" id="CAI0558862.1"/>
    </source>
</evidence>
<evidence type="ECO:0000313" key="2">
    <source>
        <dbReference type="Proteomes" id="UP001154282"/>
    </source>
</evidence>
<dbReference type="AlphaFoldDB" id="A0AAV0RQT6"/>
<gene>
    <name evidence="1" type="ORF">LITE_LOCUS48957</name>
</gene>
<reference evidence="1" key="1">
    <citation type="submission" date="2022-08" db="EMBL/GenBank/DDBJ databases">
        <authorList>
            <person name="Gutierrez-Valencia J."/>
        </authorList>
    </citation>
    <scope>NUCLEOTIDE SEQUENCE</scope>
</reference>
<organism evidence="1 2">
    <name type="scientific">Linum tenue</name>
    <dbReference type="NCBI Taxonomy" id="586396"/>
    <lineage>
        <taxon>Eukaryota</taxon>
        <taxon>Viridiplantae</taxon>
        <taxon>Streptophyta</taxon>
        <taxon>Embryophyta</taxon>
        <taxon>Tracheophyta</taxon>
        <taxon>Spermatophyta</taxon>
        <taxon>Magnoliopsida</taxon>
        <taxon>eudicotyledons</taxon>
        <taxon>Gunneridae</taxon>
        <taxon>Pentapetalae</taxon>
        <taxon>rosids</taxon>
        <taxon>fabids</taxon>
        <taxon>Malpighiales</taxon>
        <taxon>Linaceae</taxon>
        <taxon>Linum</taxon>
    </lineage>
</organism>
<comment type="caution">
    <text evidence="1">The sequence shown here is derived from an EMBL/GenBank/DDBJ whole genome shotgun (WGS) entry which is preliminary data.</text>
</comment>
<keyword evidence="2" id="KW-1185">Reference proteome</keyword>
<feature type="non-terminal residue" evidence="1">
    <location>
        <position position="1"/>
    </location>
</feature>
<accession>A0AAV0RQT6</accession>
<dbReference type="Proteomes" id="UP001154282">
    <property type="component" value="Unassembled WGS sequence"/>
</dbReference>